<name>A0ABN1ZPJ5_9ACTN</name>
<dbReference type="InterPro" id="IPR046289">
    <property type="entry name" value="DUF6326"/>
</dbReference>
<reference evidence="2 3" key="1">
    <citation type="journal article" date="2019" name="Int. J. Syst. Evol. Microbiol.">
        <title>The Global Catalogue of Microorganisms (GCM) 10K type strain sequencing project: providing services to taxonomists for standard genome sequencing and annotation.</title>
        <authorList>
            <consortium name="The Broad Institute Genomics Platform"/>
            <consortium name="The Broad Institute Genome Sequencing Center for Infectious Disease"/>
            <person name="Wu L."/>
            <person name="Ma J."/>
        </authorList>
    </citation>
    <scope>NUCLEOTIDE SEQUENCE [LARGE SCALE GENOMIC DNA]</scope>
    <source>
        <strain evidence="2 3">JCM 15933</strain>
    </source>
</reference>
<dbReference type="Pfam" id="PF19851">
    <property type="entry name" value="DUF6326"/>
    <property type="match status" value="1"/>
</dbReference>
<proteinExistence type="predicted"/>
<feature type="transmembrane region" description="Helical" evidence="1">
    <location>
        <begin position="116"/>
        <end position="135"/>
    </location>
</feature>
<evidence type="ECO:0000313" key="2">
    <source>
        <dbReference type="EMBL" id="GAA1501783.1"/>
    </source>
</evidence>
<dbReference type="RefSeq" id="WP_344500331.1">
    <property type="nucleotide sequence ID" value="NZ_BAAAQD010000001.1"/>
</dbReference>
<feature type="transmembrane region" description="Helical" evidence="1">
    <location>
        <begin position="90"/>
        <end position="110"/>
    </location>
</feature>
<protein>
    <submittedName>
        <fullName evidence="2">Uncharacterized protein</fullName>
    </submittedName>
</protein>
<evidence type="ECO:0000256" key="1">
    <source>
        <dbReference type="SAM" id="Phobius"/>
    </source>
</evidence>
<gene>
    <name evidence="2" type="ORF">GCM10009827_012190</name>
</gene>
<accession>A0ABN1ZPJ5</accession>
<dbReference type="Proteomes" id="UP001501470">
    <property type="component" value="Unassembled WGS sequence"/>
</dbReference>
<feature type="transmembrane region" description="Helical" evidence="1">
    <location>
        <begin position="58"/>
        <end position="78"/>
    </location>
</feature>
<keyword evidence="1" id="KW-1133">Transmembrane helix</keyword>
<organism evidence="2 3">
    <name type="scientific">Dactylosporangium maewongense</name>
    <dbReference type="NCBI Taxonomy" id="634393"/>
    <lineage>
        <taxon>Bacteria</taxon>
        <taxon>Bacillati</taxon>
        <taxon>Actinomycetota</taxon>
        <taxon>Actinomycetes</taxon>
        <taxon>Micromonosporales</taxon>
        <taxon>Micromonosporaceae</taxon>
        <taxon>Dactylosporangium</taxon>
    </lineage>
</organism>
<evidence type="ECO:0000313" key="3">
    <source>
        <dbReference type="Proteomes" id="UP001501470"/>
    </source>
</evidence>
<dbReference type="EMBL" id="BAAAQD010000001">
    <property type="protein sequence ID" value="GAA1501783.1"/>
    <property type="molecule type" value="Genomic_DNA"/>
</dbReference>
<feature type="transmembrane region" description="Helical" evidence="1">
    <location>
        <begin position="17"/>
        <end position="38"/>
    </location>
</feature>
<keyword evidence="3" id="KW-1185">Reference proteome</keyword>
<keyword evidence="1" id="KW-0472">Membrane</keyword>
<keyword evidence="1" id="KW-0812">Transmembrane</keyword>
<comment type="caution">
    <text evidence="2">The sequence shown here is derived from an EMBL/GenBank/DDBJ whole genome shotgun (WGS) entry which is preliminary data.</text>
</comment>
<sequence length="144" mass="15862">MTGTTLLPDQTTRRDRAVLLSTLWIFAVLNYLYCDVLGHMDSAVLTDLLDGEVDGMRISPGFLLGAGFLMQLPIWMVLLSRVLPQRAARWANIAAGAVMTLVQAASLAVGTPATYYVLYSVVEIGCTAFIVWYAWTWRTATRTA</sequence>